<feature type="region of interest" description="Disordered" evidence="1">
    <location>
        <begin position="112"/>
        <end position="176"/>
    </location>
</feature>
<evidence type="ECO:0000313" key="3">
    <source>
        <dbReference type="Proteomes" id="UP001152049"/>
    </source>
</evidence>
<feature type="compositionally biased region" description="Basic and acidic residues" evidence="1">
    <location>
        <begin position="262"/>
        <end position="276"/>
    </location>
</feature>
<sequence length="276" mass="30990">MKSAALRFPDLVARTPMRTHAVLTKYTSLRSYYPIFGGITPPAFEVAGVYSMLLQEAYLDYKTVSKNLQVLAFEVSASKMKLFTSSEYRQQVEETKKNKAREAARRMKAVEAINKDLPSEGVDSPSSTDSNTPKSNQEDSKPAANTQTKDITKKSEDASVTDPVDTTPNKAAGPYHWQPINITKEYKATLQGLEEARSMVRTFLVRIVQEINILNRHPELALETDRIQPHMSPFIFKELLPVGQPLTPDEEQERELANVTDQIDKVKAQKDDASTL</sequence>
<dbReference type="EMBL" id="JAOQAZ010000018">
    <property type="protein sequence ID" value="KAJ4256873.1"/>
    <property type="molecule type" value="Genomic_DNA"/>
</dbReference>
<accession>A0A9W8RYG5</accession>
<comment type="caution">
    <text evidence="2">The sequence shown here is derived from an EMBL/GenBank/DDBJ whole genome shotgun (WGS) entry which is preliminary data.</text>
</comment>
<name>A0A9W8RYG5_9HYPO</name>
<feature type="region of interest" description="Disordered" evidence="1">
    <location>
        <begin position="251"/>
        <end position="276"/>
    </location>
</feature>
<keyword evidence="3" id="KW-1185">Reference proteome</keyword>
<organism evidence="2 3">
    <name type="scientific">Fusarium torreyae</name>
    <dbReference type="NCBI Taxonomy" id="1237075"/>
    <lineage>
        <taxon>Eukaryota</taxon>
        <taxon>Fungi</taxon>
        <taxon>Dikarya</taxon>
        <taxon>Ascomycota</taxon>
        <taxon>Pezizomycotina</taxon>
        <taxon>Sordariomycetes</taxon>
        <taxon>Hypocreomycetidae</taxon>
        <taxon>Hypocreales</taxon>
        <taxon>Nectriaceae</taxon>
        <taxon>Fusarium</taxon>
    </lineage>
</organism>
<feature type="compositionally biased region" description="Polar residues" evidence="1">
    <location>
        <begin position="124"/>
        <end position="135"/>
    </location>
</feature>
<dbReference type="OrthoDB" id="3231004at2759"/>
<protein>
    <submittedName>
        <fullName evidence="2">Uncharacterized protein</fullName>
    </submittedName>
</protein>
<evidence type="ECO:0000256" key="1">
    <source>
        <dbReference type="SAM" id="MobiDB-lite"/>
    </source>
</evidence>
<dbReference type="Proteomes" id="UP001152049">
    <property type="component" value="Unassembled WGS sequence"/>
</dbReference>
<reference evidence="2" key="1">
    <citation type="submission" date="2022-09" db="EMBL/GenBank/DDBJ databases">
        <title>Fusarium specimens isolated from Avocado Roots.</title>
        <authorList>
            <person name="Stajich J."/>
            <person name="Roper C."/>
            <person name="Heimlech-Rivalta G."/>
        </authorList>
    </citation>
    <scope>NUCLEOTIDE SEQUENCE</scope>
    <source>
        <strain evidence="2">CF00136</strain>
    </source>
</reference>
<gene>
    <name evidence="2" type="ORF">NW762_008969</name>
</gene>
<proteinExistence type="predicted"/>
<dbReference type="AlphaFoldDB" id="A0A9W8RYG5"/>
<evidence type="ECO:0000313" key="2">
    <source>
        <dbReference type="EMBL" id="KAJ4256873.1"/>
    </source>
</evidence>